<dbReference type="Pfam" id="PF13499">
    <property type="entry name" value="EF-hand_7"/>
    <property type="match status" value="1"/>
</dbReference>
<keyword evidence="5" id="KW-1185">Reference proteome</keyword>
<sequence length="815" mass="94275">MFAKVPERYMHRVRWVLALGWLLLITSLFYDPISYWLTLPENTWSPLSISNITPYECVLVQGKCLPEQPYPIGAIMFWALIVPTGVFVLMVFGHEAWRRICPLSFMSQIPRALGIQRTRKKVNPQTGKVRHELIKVDPNSWLAKNHLYLQMVLFFLGIAARILFVNSNRIALGSFLIGTIISAMVVNYFFAGKSWCQFICPMAPVEQVFAEPRGLLNSKAHTGDRQLVTQSMCRTINAEGKEQSACVACHSPCMDIDAERSYWENVTNPKQQWLYYAYVGLTVGYFVYPFLFAGNWEYLISAAWAHQENQLATLFNPGFYIFGNLIPIPKLVAVPLTIGLFGLAGYYLGCKIERLYKGYLFRNHKLVSTEVVRHRMFTVCTFFIFNFFFIFGGSNFVRMLPSPLRYLFPVLMAGCSGVWLYRTWFRNPYRYQRESLATRLRKQLNKLKLNVSQFLDGRALDDLTADEVYVLAKVLPGFDKEKKIEAYKGVLKESINEGYANSASSLEMMRQMRLELNITDQEHELLLTELEVEDPFLVDIEHHQNHEEWLRQESYRQALLDTIMESSREHPHQAIVLDLFDVMTGKKPFESFNELLNKLSPDELRSIEEIREEYSITSQEEEEILLHSNPHQLWQTMAYTLSAIEHLDALAEGKINPACNLGEISDQQMNFYRNTFSKFDKDGNDNLSAVELHSLLRSIGRSYSSERVQEVMDMITGTPRSEFISFGDFTTLLHQELTEHPQEGMLERFRRFDVDNSGFINLEELRLCLRDIDISLSDSQIEEMLKLADKNSDNSISYEEFCELFGQFKNTVHSV</sequence>
<keyword evidence="2" id="KW-0472">Membrane</keyword>
<dbReference type="InterPro" id="IPR011992">
    <property type="entry name" value="EF-hand-dom_pair"/>
</dbReference>
<feature type="transmembrane region" description="Helical" evidence="2">
    <location>
        <begin position="332"/>
        <end position="350"/>
    </location>
</feature>
<dbReference type="InterPro" id="IPR002048">
    <property type="entry name" value="EF_hand_dom"/>
</dbReference>
<evidence type="ECO:0000313" key="4">
    <source>
        <dbReference type="EMBL" id="EAZ92143.1"/>
    </source>
</evidence>
<feature type="transmembrane region" description="Helical" evidence="2">
    <location>
        <begin position="371"/>
        <end position="394"/>
    </location>
</feature>
<feature type="transmembrane region" description="Helical" evidence="2">
    <location>
        <begin position="406"/>
        <end position="425"/>
    </location>
</feature>
<dbReference type="OrthoDB" id="8360592at2"/>
<evidence type="ECO:0000256" key="1">
    <source>
        <dbReference type="ARBA" id="ARBA00022737"/>
    </source>
</evidence>
<feature type="domain" description="EF-hand" evidence="3">
    <location>
        <begin position="667"/>
        <end position="702"/>
    </location>
</feature>
<dbReference type="PANTHER" id="PTHR23048:SF0">
    <property type="entry name" value="CALMODULIN LIKE 3"/>
    <property type="match status" value="1"/>
</dbReference>
<evidence type="ECO:0000259" key="3">
    <source>
        <dbReference type="PROSITE" id="PS50222"/>
    </source>
</evidence>
<name>A3IMP0_9CHRO</name>
<dbReference type="GO" id="GO:0005509">
    <property type="term" value="F:calcium ion binding"/>
    <property type="evidence" value="ECO:0007669"/>
    <property type="project" value="InterPro"/>
</dbReference>
<dbReference type="RefSeq" id="WP_008274646.1">
    <property type="nucleotide sequence ID" value="NZ_AAXW01000008.1"/>
</dbReference>
<keyword evidence="2" id="KW-0812">Transmembrane</keyword>
<feature type="domain" description="EF-hand" evidence="3">
    <location>
        <begin position="776"/>
        <end position="811"/>
    </location>
</feature>
<protein>
    <submittedName>
        <fullName evidence="4">Cyclic nucleotide-binding domain (cNMP-BD) protein</fullName>
    </submittedName>
</protein>
<proteinExistence type="predicted"/>
<keyword evidence="2" id="KW-1133">Transmembrane helix</keyword>
<dbReference type="Gene3D" id="1.10.238.10">
    <property type="entry name" value="EF-hand"/>
    <property type="match status" value="1"/>
</dbReference>
<dbReference type="PANTHER" id="PTHR23048">
    <property type="entry name" value="MYOSIN LIGHT CHAIN 1, 3"/>
    <property type="match status" value="1"/>
</dbReference>
<dbReference type="AlphaFoldDB" id="A3IMP0"/>
<dbReference type="Proteomes" id="UP000003781">
    <property type="component" value="Unassembled WGS sequence"/>
</dbReference>
<dbReference type="SUPFAM" id="SSF47473">
    <property type="entry name" value="EF-hand"/>
    <property type="match status" value="1"/>
</dbReference>
<dbReference type="GO" id="GO:0016460">
    <property type="term" value="C:myosin II complex"/>
    <property type="evidence" value="ECO:0007669"/>
    <property type="project" value="TreeGrafter"/>
</dbReference>
<reference evidence="4 5" key="1">
    <citation type="submission" date="2007-03" db="EMBL/GenBank/DDBJ databases">
        <authorList>
            <person name="Stal L."/>
            <person name="Ferriera S."/>
            <person name="Johnson J."/>
            <person name="Kravitz S."/>
            <person name="Beeson K."/>
            <person name="Sutton G."/>
            <person name="Rogers Y.-H."/>
            <person name="Friedman R."/>
            <person name="Frazier M."/>
            <person name="Venter J.C."/>
        </authorList>
    </citation>
    <scope>NUCLEOTIDE SEQUENCE [LARGE SCALE GENOMIC DNA]</scope>
    <source>
        <strain evidence="4 5">CCY0110</strain>
    </source>
</reference>
<dbReference type="PROSITE" id="PS50222">
    <property type="entry name" value="EF_HAND_2"/>
    <property type="match status" value="3"/>
</dbReference>
<gene>
    <name evidence="4" type="ORF">CY0110_24571</name>
</gene>
<evidence type="ECO:0000256" key="2">
    <source>
        <dbReference type="SAM" id="Phobius"/>
    </source>
</evidence>
<dbReference type="EMBL" id="AAXW01000008">
    <property type="protein sequence ID" value="EAZ92143.1"/>
    <property type="molecule type" value="Genomic_DNA"/>
</dbReference>
<feature type="domain" description="EF-hand" evidence="3">
    <location>
        <begin position="740"/>
        <end position="775"/>
    </location>
</feature>
<dbReference type="CDD" id="cd00051">
    <property type="entry name" value="EFh"/>
    <property type="match status" value="1"/>
</dbReference>
<feature type="transmembrane region" description="Helical" evidence="2">
    <location>
        <begin position="12"/>
        <end position="30"/>
    </location>
</feature>
<accession>A3IMP0</accession>
<comment type="caution">
    <text evidence="4">The sequence shown here is derived from an EMBL/GenBank/DDBJ whole genome shotgun (WGS) entry which is preliminary data.</text>
</comment>
<keyword evidence="1" id="KW-0677">Repeat</keyword>
<dbReference type="eggNOG" id="COG5126">
    <property type="taxonomic scope" value="Bacteria"/>
</dbReference>
<feature type="transmembrane region" description="Helical" evidence="2">
    <location>
        <begin position="273"/>
        <end position="291"/>
    </location>
</feature>
<organism evidence="4 5">
    <name type="scientific">Crocosphaera chwakensis CCY0110</name>
    <dbReference type="NCBI Taxonomy" id="391612"/>
    <lineage>
        <taxon>Bacteria</taxon>
        <taxon>Bacillati</taxon>
        <taxon>Cyanobacteriota</taxon>
        <taxon>Cyanophyceae</taxon>
        <taxon>Oscillatoriophycideae</taxon>
        <taxon>Chroococcales</taxon>
        <taxon>Aphanothecaceae</taxon>
        <taxon>Crocosphaera</taxon>
        <taxon>Crocosphaera chwakensis</taxon>
    </lineage>
</organism>
<feature type="transmembrane region" description="Helical" evidence="2">
    <location>
        <begin position="170"/>
        <end position="190"/>
    </location>
</feature>
<dbReference type="FunFam" id="1.10.238.10:FF:000001">
    <property type="entry name" value="Calmodulin 1"/>
    <property type="match status" value="1"/>
</dbReference>
<dbReference type="InterPro" id="IPR050230">
    <property type="entry name" value="CALM/Myosin/TropC-like"/>
</dbReference>
<evidence type="ECO:0000313" key="5">
    <source>
        <dbReference type="Proteomes" id="UP000003781"/>
    </source>
</evidence>
<dbReference type="PROSITE" id="PS00018">
    <property type="entry name" value="EF_HAND_1"/>
    <property type="match status" value="3"/>
</dbReference>
<feature type="transmembrane region" description="Helical" evidence="2">
    <location>
        <begin position="75"/>
        <end position="97"/>
    </location>
</feature>
<dbReference type="InterPro" id="IPR018247">
    <property type="entry name" value="EF_Hand_1_Ca_BS"/>
</dbReference>
<dbReference type="SMART" id="SM00054">
    <property type="entry name" value="EFh"/>
    <property type="match status" value="3"/>
</dbReference>
<feature type="transmembrane region" description="Helical" evidence="2">
    <location>
        <begin position="147"/>
        <end position="164"/>
    </location>
</feature>
<dbReference type="eggNOG" id="COG0348">
    <property type="taxonomic scope" value="Bacteria"/>
</dbReference>